<dbReference type="EMBL" id="MU277215">
    <property type="protein sequence ID" value="KAI0060990.1"/>
    <property type="molecule type" value="Genomic_DNA"/>
</dbReference>
<proteinExistence type="predicted"/>
<comment type="caution">
    <text evidence="1">The sequence shown here is derived from an EMBL/GenBank/DDBJ whole genome shotgun (WGS) entry which is preliminary data.</text>
</comment>
<name>A0ACB8SYG7_9AGAM</name>
<protein>
    <submittedName>
        <fullName evidence="1">Uncharacterized protein</fullName>
    </submittedName>
</protein>
<reference evidence="1" key="1">
    <citation type="submission" date="2021-03" db="EMBL/GenBank/DDBJ databases">
        <authorList>
            <consortium name="DOE Joint Genome Institute"/>
            <person name="Ahrendt S."/>
            <person name="Looney B.P."/>
            <person name="Miyauchi S."/>
            <person name="Morin E."/>
            <person name="Drula E."/>
            <person name="Courty P.E."/>
            <person name="Chicoki N."/>
            <person name="Fauchery L."/>
            <person name="Kohler A."/>
            <person name="Kuo A."/>
            <person name="Labutti K."/>
            <person name="Pangilinan J."/>
            <person name="Lipzen A."/>
            <person name="Riley R."/>
            <person name="Andreopoulos W."/>
            <person name="He G."/>
            <person name="Johnson J."/>
            <person name="Barry K.W."/>
            <person name="Grigoriev I.V."/>
            <person name="Nagy L."/>
            <person name="Hibbett D."/>
            <person name="Henrissat B."/>
            <person name="Matheny P.B."/>
            <person name="Labbe J."/>
            <person name="Martin F."/>
        </authorList>
    </citation>
    <scope>NUCLEOTIDE SEQUENCE</scope>
    <source>
        <strain evidence="1">HHB10654</strain>
    </source>
</reference>
<organism evidence="1 2">
    <name type="scientific">Artomyces pyxidatus</name>
    <dbReference type="NCBI Taxonomy" id="48021"/>
    <lineage>
        <taxon>Eukaryota</taxon>
        <taxon>Fungi</taxon>
        <taxon>Dikarya</taxon>
        <taxon>Basidiomycota</taxon>
        <taxon>Agaricomycotina</taxon>
        <taxon>Agaricomycetes</taxon>
        <taxon>Russulales</taxon>
        <taxon>Auriscalpiaceae</taxon>
        <taxon>Artomyces</taxon>
    </lineage>
</organism>
<keyword evidence="2" id="KW-1185">Reference proteome</keyword>
<reference evidence="1" key="2">
    <citation type="journal article" date="2022" name="New Phytol.">
        <title>Evolutionary transition to the ectomycorrhizal habit in the genomes of a hyperdiverse lineage of mushroom-forming fungi.</title>
        <authorList>
            <person name="Looney B."/>
            <person name="Miyauchi S."/>
            <person name="Morin E."/>
            <person name="Drula E."/>
            <person name="Courty P.E."/>
            <person name="Kohler A."/>
            <person name="Kuo A."/>
            <person name="LaButti K."/>
            <person name="Pangilinan J."/>
            <person name="Lipzen A."/>
            <person name="Riley R."/>
            <person name="Andreopoulos W."/>
            <person name="He G."/>
            <person name="Johnson J."/>
            <person name="Nolan M."/>
            <person name="Tritt A."/>
            <person name="Barry K.W."/>
            <person name="Grigoriev I.V."/>
            <person name="Nagy L.G."/>
            <person name="Hibbett D."/>
            <person name="Henrissat B."/>
            <person name="Matheny P.B."/>
            <person name="Labbe J."/>
            <person name="Martin F.M."/>
        </authorList>
    </citation>
    <scope>NUCLEOTIDE SEQUENCE</scope>
    <source>
        <strain evidence="1">HHB10654</strain>
    </source>
</reference>
<accession>A0ACB8SYG7</accession>
<gene>
    <name evidence="1" type="ORF">BV25DRAFT_821065</name>
</gene>
<evidence type="ECO:0000313" key="2">
    <source>
        <dbReference type="Proteomes" id="UP000814140"/>
    </source>
</evidence>
<dbReference type="Proteomes" id="UP000814140">
    <property type="component" value="Unassembled WGS sequence"/>
</dbReference>
<sequence length="111" mass="12667">MLSYGSVAVALVQRQVMVVQATRPHDHRDRYLDVYTFTPFGDRTFLASSAPCARIASNDLLTIFPDTDIFTMPARDVLELPPKAFGEFSELSQRNSKRHDSMWAAWKGKFR</sequence>
<evidence type="ECO:0000313" key="1">
    <source>
        <dbReference type="EMBL" id="KAI0060990.1"/>
    </source>
</evidence>